<proteinExistence type="predicted"/>
<feature type="non-terminal residue" evidence="1">
    <location>
        <position position="70"/>
    </location>
</feature>
<dbReference type="EMBL" id="JAYMGW010000027">
    <property type="protein sequence ID" value="MEC4266945.1"/>
    <property type="molecule type" value="Genomic_DNA"/>
</dbReference>
<reference evidence="1 2" key="1">
    <citation type="submission" date="2024-01" db="EMBL/GenBank/DDBJ databases">
        <title>The strains designed SYSU M86414 and SYSU M84420 isolated from the marine sediment in San Sha City (Hainan Province, China).</title>
        <authorList>
            <person name="Guo D."/>
        </authorList>
    </citation>
    <scope>NUCLEOTIDE SEQUENCE [LARGE SCALE GENOMIC DNA]</scope>
    <source>
        <strain evidence="1 2">SYSU M84420</strain>
    </source>
</reference>
<sequence>MMGLNFIIQDVWGNPLHDMFMSTQRNGCPLNLIHLPIKTKHISMQIIENSTVYDAIIVGSGAGGGMSAKV</sequence>
<evidence type="ECO:0000313" key="2">
    <source>
        <dbReference type="Proteomes" id="UP001355298"/>
    </source>
</evidence>
<keyword evidence="2" id="KW-1185">Reference proteome</keyword>
<accession>A0ABU6IVP9</accession>
<comment type="caution">
    <text evidence="1">The sequence shown here is derived from an EMBL/GenBank/DDBJ whole genome shotgun (WGS) entry which is preliminary data.</text>
</comment>
<evidence type="ECO:0000313" key="1">
    <source>
        <dbReference type="EMBL" id="MEC4266945.1"/>
    </source>
</evidence>
<dbReference type="RefSeq" id="WP_326407883.1">
    <property type="nucleotide sequence ID" value="NZ_JAYMGW010000027.1"/>
</dbReference>
<dbReference type="Proteomes" id="UP001355298">
    <property type="component" value="Unassembled WGS sequence"/>
</dbReference>
<name>A0ABU6IVP9_9FLAO</name>
<gene>
    <name evidence="1" type="ORF">VOP03_16455</name>
</gene>
<organism evidence="1 2">
    <name type="scientific">Flagellimonas halotolerans</name>
    <dbReference type="NCBI Taxonomy" id="3112164"/>
    <lineage>
        <taxon>Bacteria</taxon>
        <taxon>Pseudomonadati</taxon>
        <taxon>Bacteroidota</taxon>
        <taxon>Flavobacteriia</taxon>
        <taxon>Flavobacteriales</taxon>
        <taxon>Flavobacteriaceae</taxon>
        <taxon>Flagellimonas</taxon>
    </lineage>
</organism>
<protein>
    <submittedName>
        <fullName evidence="1">Uncharacterized protein</fullName>
    </submittedName>
</protein>